<keyword evidence="1" id="KW-0472">Membrane</keyword>
<keyword evidence="3" id="KW-1185">Reference proteome</keyword>
<protein>
    <recommendedName>
        <fullName evidence="4">Acyltransferase</fullName>
    </recommendedName>
</protein>
<keyword evidence="1" id="KW-0812">Transmembrane</keyword>
<evidence type="ECO:0000313" key="2">
    <source>
        <dbReference type="EMBL" id="RAS64797.1"/>
    </source>
</evidence>
<feature type="transmembrane region" description="Helical" evidence="1">
    <location>
        <begin position="12"/>
        <end position="29"/>
    </location>
</feature>
<dbReference type="EMBL" id="QLTT01000005">
    <property type="protein sequence ID" value="RAS64797.1"/>
    <property type="molecule type" value="Genomic_DNA"/>
</dbReference>
<comment type="caution">
    <text evidence="2">The sequence shown here is derived from an EMBL/GenBank/DDBJ whole genome shotgun (WGS) entry which is preliminary data.</text>
</comment>
<gene>
    <name evidence="2" type="ORF">C8D87_105290</name>
</gene>
<evidence type="ECO:0000256" key="1">
    <source>
        <dbReference type="SAM" id="Phobius"/>
    </source>
</evidence>
<keyword evidence="1" id="KW-1133">Transmembrane helix</keyword>
<proteinExistence type="predicted"/>
<sequence length="128" mass="13710">MAAHHFHTEDLPSSLALGVACGLIATAATGPDWSHPALRPLTWLAGISYGVYLVNHNIGYTVMYQLHQAGASPVTQCAVMIAVSIVLGWLLTRAVEQPVAKWITAARSPETAGGELPGRGLEELRRRE</sequence>
<organism evidence="2 3">
    <name type="scientific">Lentzea atacamensis</name>
    <dbReference type="NCBI Taxonomy" id="531938"/>
    <lineage>
        <taxon>Bacteria</taxon>
        <taxon>Bacillati</taxon>
        <taxon>Actinomycetota</taxon>
        <taxon>Actinomycetes</taxon>
        <taxon>Pseudonocardiales</taxon>
        <taxon>Pseudonocardiaceae</taxon>
        <taxon>Lentzea</taxon>
    </lineage>
</organism>
<feature type="transmembrane region" description="Helical" evidence="1">
    <location>
        <begin position="70"/>
        <end position="91"/>
    </location>
</feature>
<name>A0ABX9E8M7_9PSEU</name>
<evidence type="ECO:0008006" key="4">
    <source>
        <dbReference type="Google" id="ProtNLM"/>
    </source>
</evidence>
<evidence type="ECO:0000313" key="3">
    <source>
        <dbReference type="Proteomes" id="UP000248714"/>
    </source>
</evidence>
<accession>A0ABX9E8M7</accession>
<reference evidence="2 3" key="1">
    <citation type="submission" date="2018-06" db="EMBL/GenBank/DDBJ databases">
        <title>Genomic Encyclopedia of Type Strains, Phase IV (KMG-IV): sequencing the most valuable type-strain genomes for metagenomic binning, comparative biology and taxonomic classification.</title>
        <authorList>
            <person name="Goeker M."/>
        </authorList>
    </citation>
    <scope>NUCLEOTIDE SEQUENCE [LARGE SCALE GENOMIC DNA]</scope>
    <source>
        <strain evidence="2 3">DSM 45479</strain>
    </source>
</reference>
<dbReference type="Proteomes" id="UP000248714">
    <property type="component" value="Unassembled WGS sequence"/>
</dbReference>